<keyword evidence="3" id="KW-1185">Reference proteome</keyword>
<name>A0AAF3E8F3_9BILA</name>
<feature type="region of interest" description="Disordered" evidence="1">
    <location>
        <begin position="217"/>
        <end position="287"/>
    </location>
</feature>
<feature type="region of interest" description="Disordered" evidence="1">
    <location>
        <begin position="305"/>
        <end position="325"/>
    </location>
</feature>
<keyword evidence="2" id="KW-1133">Transmembrane helix</keyword>
<evidence type="ECO:0000313" key="4">
    <source>
        <dbReference type="WBParaSite" id="MBELARI_LOCUS10195"/>
    </source>
</evidence>
<feature type="transmembrane region" description="Helical" evidence="2">
    <location>
        <begin position="12"/>
        <end position="34"/>
    </location>
</feature>
<sequence length="405" mass="47743">MSDPLQCLRISSILIGFWTMFYCLVQIGVLGWQVKVVKDRQWEWENRMVPPNGFVDGFQARFPGLYALYEETPERRRINAMYAIVLTCLFLVIVHLVFSVFMTWGAYKRRSSLIFPWLFTEGGTIIMCTAYAVLWWSGDVFTEQLVMSVAEFVFSLAINGVLFIVVIFYVVRLNGGLASNKPKHKHHYRSEYRIAYEPPAGLPNERVEIVKVVEEVQKKSGKRRKSRSRDRSRDRRHRSHSHGRAQEPLDKVPPWRAEWNEGPPENLRRKLKRHENRNRRSFEKQRRQLMHDKGIDLAAPEVDDQEFPWKLPPPQPERRPRSTGSIIRELYYEDFPSERSFRRGRPPRGQRGRSWDQIQQEEILGSRPTTGMERVTFSRQDPQIYYRTPEETPSSQHQPAQQVDV</sequence>
<dbReference type="WBParaSite" id="MBELARI_LOCUS10195">
    <property type="protein sequence ID" value="MBELARI_LOCUS10195"/>
    <property type="gene ID" value="MBELARI_LOCUS10195"/>
</dbReference>
<accession>A0AAF3E8F3</accession>
<proteinExistence type="predicted"/>
<feature type="compositionally biased region" description="Polar residues" evidence="1">
    <location>
        <begin position="391"/>
        <end position="405"/>
    </location>
</feature>
<dbReference type="PANTHER" id="PTHR36694">
    <property type="entry name" value="PASIFLORA 1, ISOFORM A-RELATED"/>
    <property type="match status" value="1"/>
</dbReference>
<feature type="transmembrane region" description="Helical" evidence="2">
    <location>
        <begin position="149"/>
        <end position="171"/>
    </location>
</feature>
<keyword evidence="2" id="KW-0812">Transmembrane</keyword>
<keyword evidence="2" id="KW-0472">Membrane</keyword>
<feature type="compositionally biased region" description="Basic residues" evidence="1">
    <location>
        <begin position="342"/>
        <end position="351"/>
    </location>
</feature>
<dbReference type="AlphaFoldDB" id="A0AAF3E8F3"/>
<organism evidence="3 4">
    <name type="scientific">Mesorhabditis belari</name>
    <dbReference type="NCBI Taxonomy" id="2138241"/>
    <lineage>
        <taxon>Eukaryota</taxon>
        <taxon>Metazoa</taxon>
        <taxon>Ecdysozoa</taxon>
        <taxon>Nematoda</taxon>
        <taxon>Chromadorea</taxon>
        <taxon>Rhabditida</taxon>
        <taxon>Rhabditina</taxon>
        <taxon>Rhabditomorpha</taxon>
        <taxon>Rhabditoidea</taxon>
        <taxon>Rhabditidae</taxon>
        <taxon>Mesorhabditinae</taxon>
        <taxon>Mesorhabditis</taxon>
    </lineage>
</organism>
<evidence type="ECO:0000256" key="1">
    <source>
        <dbReference type="SAM" id="MobiDB-lite"/>
    </source>
</evidence>
<feature type="compositionally biased region" description="Basic residues" evidence="1">
    <location>
        <begin position="219"/>
        <end position="243"/>
    </location>
</feature>
<evidence type="ECO:0000256" key="2">
    <source>
        <dbReference type="SAM" id="Phobius"/>
    </source>
</evidence>
<feature type="compositionally biased region" description="Basic and acidic residues" evidence="1">
    <location>
        <begin position="278"/>
        <end position="287"/>
    </location>
</feature>
<feature type="region of interest" description="Disordered" evidence="1">
    <location>
        <begin position="338"/>
        <end position="405"/>
    </location>
</feature>
<feature type="transmembrane region" description="Helical" evidence="2">
    <location>
        <begin position="113"/>
        <end position="137"/>
    </location>
</feature>
<protein>
    <submittedName>
        <fullName evidence="4">Uncharacterized protein</fullName>
    </submittedName>
</protein>
<dbReference type="PANTHER" id="PTHR36694:SF8">
    <property type="entry name" value="MARVEL DOMAIN-CONTAINING PROTEIN"/>
    <property type="match status" value="1"/>
</dbReference>
<evidence type="ECO:0000313" key="3">
    <source>
        <dbReference type="Proteomes" id="UP000887575"/>
    </source>
</evidence>
<reference evidence="4" key="1">
    <citation type="submission" date="2024-02" db="UniProtKB">
        <authorList>
            <consortium name="WormBaseParasite"/>
        </authorList>
    </citation>
    <scope>IDENTIFICATION</scope>
</reference>
<feature type="transmembrane region" description="Helical" evidence="2">
    <location>
        <begin position="80"/>
        <end position="101"/>
    </location>
</feature>
<dbReference type="Proteomes" id="UP000887575">
    <property type="component" value="Unassembled WGS sequence"/>
</dbReference>